<keyword evidence="1" id="KW-0614">Plasmid</keyword>
<dbReference type="OrthoDB" id="7302637at2"/>
<geneLocation type="plasmid" evidence="1 2">
    <name>unnamed7</name>
</geneLocation>
<dbReference type="EMBL" id="CP054622">
    <property type="protein sequence ID" value="QKS54701.1"/>
    <property type="molecule type" value="Genomic_DNA"/>
</dbReference>
<keyword evidence="2" id="KW-1185">Reference proteome</keyword>
<dbReference type="RefSeq" id="WP_109155267.1">
    <property type="nucleotide sequence ID" value="NZ_BSOV01000001.1"/>
</dbReference>
<organism evidence="1 2">
    <name type="scientific">Azospirillum oryzae</name>
    <dbReference type="NCBI Taxonomy" id="286727"/>
    <lineage>
        <taxon>Bacteria</taxon>
        <taxon>Pseudomonadati</taxon>
        <taxon>Pseudomonadota</taxon>
        <taxon>Alphaproteobacteria</taxon>
        <taxon>Rhodospirillales</taxon>
        <taxon>Azospirillaceae</taxon>
        <taxon>Azospirillum</taxon>
    </lineage>
</organism>
<accession>A0A6N1ASH1</accession>
<sequence length="242" mass="26603">MADLKTYTAECSASSEYSTIPAVVVFSIDEAKAREIIRLAGLVKEHDLLRVKKFDYDAVWLNTEPAPSDEDAEDCDEEPSEIDDDDVSTECDCLNVSEDSFWFSCILKHTDTEVCGAHQSVWELAEHFGLEFGQRSQASRVEELWHNHAMVAGFVNRYCCGPTPAGIVLTANKALIIASEDRRTFYRVSEVNGGVCATKTCDLINLADPEAESDLVGTYSGDNAAILAFSAVCRLQGWTAVL</sequence>
<name>A0A6N1ASH1_9PROT</name>
<dbReference type="AlphaFoldDB" id="A0A6N1ASH1"/>
<proteinExistence type="predicted"/>
<dbReference type="KEGG" id="aoz:HUE56_29815"/>
<reference evidence="1 2" key="1">
    <citation type="submission" date="2020-06" db="EMBL/GenBank/DDBJ databases">
        <title>Complete genome of Azosprillum oryzae KACC14407.</title>
        <authorList>
            <person name="Kim M."/>
            <person name="Park Y.-J."/>
            <person name="Shin J.-H."/>
        </authorList>
    </citation>
    <scope>NUCLEOTIDE SEQUENCE [LARGE SCALE GENOMIC DNA]</scope>
    <source>
        <strain evidence="1 2">KACC 14407</strain>
        <plasmid evidence="1 2">unnamed7</plasmid>
    </source>
</reference>
<evidence type="ECO:0000313" key="2">
    <source>
        <dbReference type="Proteomes" id="UP000509702"/>
    </source>
</evidence>
<protein>
    <submittedName>
        <fullName evidence="1">Uncharacterized protein</fullName>
    </submittedName>
</protein>
<dbReference type="Proteomes" id="UP000509702">
    <property type="component" value="Plasmid unnamed7"/>
</dbReference>
<gene>
    <name evidence="1" type="ORF">HUE56_29815</name>
</gene>
<evidence type="ECO:0000313" key="1">
    <source>
        <dbReference type="EMBL" id="QKS54701.1"/>
    </source>
</evidence>